<dbReference type="AlphaFoldDB" id="A0A7V8V4N0"/>
<dbReference type="InterPro" id="IPR011453">
    <property type="entry name" value="DUF1559"/>
</dbReference>
<organism evidence="3 4">
    <name type="scientific">Bremerella alba</name>
    <dbReference type="NCBI Taxonomy" id="980252"/>
    <lineage>
        <taxon>Bacteria</taxon>
        <taxon>Pseudomonadati</taxon>
        <taxon>Planctomycetota</taxon>
        <taxon>Planctomycetia</taxon>
        <taxon>Pirellulales</taxon>
        <taxon>Pirellulaceae</taxon>
        <taxon>Bremerella</taxon>
    </lineage>
</organism>
<dbReference type="InterPro" id="IPR045584">
    <property type="entry name" value="Pilin-like"/>
</dbReference>
<feature type="domain" description="DUF1559" evidence="2">
    <location>
        <begin position="40"/>
        <end position="310"/>
    </location>
</feature>
<gene>
    <name evidence="3" type="ORF">HOV93_18370</name>
</gene>
<proteinExistence type="predicted"/>
<dbReference type="SUPFAM" id="SSF54523">
    <property type="entry name" value="Pili subunits"/>
    <property type="match status" value="1"/>
</dbReference>
<dbReference type="Pfam" id="PF07596">
    <property type="entry name" value="SBP_bac_10"/>
    <property type="match status" value="1"/>
</dbReference>
<dbReference type="PANTHER" id="PTHR30093">
    <property type="entry name" value="GENERAL SECRETION PATHWAY PROTEIN G"/>
    <property type="match status" value="1"/>
</dbReference>
<sequence length="352" mass="37829">MTTNDETRNGFTLKELFAVTFIIAAILFFCVLPFGRRGGVREAARRMQCTNNMKQILLALHNYHDTFNQFPMAMGGTGAGGNENRLNALIALVPFMESSSVYDQIISGSYGAPPGGPAPWDKTFPPWQFEMDSYNCPAAYSEGKDYQPTNYAFCIGDVTSDIHQLPKPRGAFAPGLFTRFDDITDGTSNTIAMAEMGTEYRLQVQGQYAVNLPKTILTDPGICWRTVDSGRKYYQRKVGLHDRGRGYNWVDGAAGPGLVNTILPPNSPSCAVGGLEAVDGVYSAGSQHPGGCLVAFVDGSVQFVSEEVDAGDSALAPPTVEDFADQSHASPFGAWGAMGTISGSEAVGRDDL</sequence>
<dbReference type="InterPro" id="IPR027558">
    <property type="entry name" value="Pre_pil_HX9DG_C"/>
</dbReference>
<evidence type="ECO:0000313" key="4">
    <source>
        <dbReference type="Proteomes" id="UP000551616"/>
    </source>
</evidence>
<keyword evidence="1" id="KW-0812">Transmembrane</keyword>
<dbReference type="Proteomes" id="UP000551616">
    <property type="component" value="Unassembled WGS sequence"/>
</dbReference>
<dbReference type="PANTHER" id="PTHR30093:SF2">
    <property type="entry name" value="TYPE II SECRETION SYSTEM PROTEIN H"/>
    <property type="match status" value="1"/>
</dbReference>
<dbReference type="RefSeq" id="WP_207396128.1">
    <property type="nucleotide sequence ID" value="NZ_JABRWO010000004.1"/>
</dbReference>
<evidence type="ECO:0000256" key="1">
    <source>
        <dbReference type="SAM" id="Phobius"/>
    </source>
</evidence>
<dbReference type="EMBL" id="JABRWO010000004">
    <property type="protein sequence ID" value="MBA2114671.1"/>
    <property type="molecule type" value="Genomic_DNA"/>
</dbReference>
<dbReference type="NCBIfam" id="TIGR04294">
    <property type="entry name" value="pre_pil_HX9DG"/>
    <property type="match status" value="1"/>
</dbReference>
<keyword evidence="1" id="KW-0472">Membrane</keyword>
<keyword evidence="4" id="KW-1185">Reference proteome</keyword>
<keyword evidence="1" id="KW-1133">Transmembrane helix</keyword>
<accession>A0A7V8V4N0</accession>
<name>A0A7V8V4N0_9BACT</name>
<feature type="transmembrane region" description="Helical" evidence="1">
    <location>
        <begin position="16"/>
        <end position="35"/>
    </location>
</feature>
<protein>
    <recommendedName>
        <fullName evidence="2">DUF1559 domain-containing protein</fullName>
    </recommendedName>
</protein>
<evidence type="ECO:0000313" key="3">
    <source>
        <dbReference type="EMBL" id="MBA2114671.1"/>
    </source>
</evidence>
<reference evidence="3 4" key="1">
    <citation type="submission" date="2020-05" db="EMBL/GenBank/DDBJ databases">
        <title>Bremerella alba sp. nov., a novel planctomycete isolated from the surface of the macroalga Fucus spiralis.</title>
        <authorList>
            <person name="Godinho O."/>
            <person name="Botelho R."/>
            <person name="Albuquerque L."/>
            <person name="Wiegand S."/>
            <person name="Da Costa M.S."/>
            <person name="Lobo-Da-Cunha A."/>
            <person name="Jogler C."/>
            <person name="Lage O.M."/>
        </authorList>
    </citation>
    <scope>NUCLEOTIDE SEQUENCE [LARGE SCALE GENOMIC DNA]</scope>
    <source>
        <strain evidence="3 4">FF15</strain>
    </source>
</reference>
<evidence type="ECO:0000259" key="2">
    <source>
        <dbReference type="Pfam" id="PF07596"/>
    </source>
</evidence>
<comment type="caution">
    <text evidence="3">The sequence shown here is derived from an EMBL/GenBank/DDBJ whole genome shotgun (WGS) entry which is preliminary data.</text>
</comment>